<proteinExistence type="predicted"/>
<organism evidence="1 2">
    <name type="scientific">Dermacentor silvarum</name>
    <name type="common">Tick</name>
    <dbReference type="NCBI Taxonomy" id="543639"/>
    <lineage>
        <taxon>Eukaryota</taxon>
        <taxon>Metazoa</taxon>
        <taxon>Ecdysozoa</taxon>
        <taxon>Arthropoda</taxon>
        <taxon>Chelicerata</taxon>
        <taxon>Arachnida</taxon>
        <taxon>Acari</taxon>
        <taxon>Parasitiformes</taxon>
        <taxon>Ixodida</taxon>
        <taxon>Ixodoidea</taxon>
        <taxon>Ixodidae</taxon>
        <taxon>Rhipicephalinae</taxon>
        <taxon>Dermacentor</taxon>
    </lineage>
</organism>
<comment type="caution">
    <text evidence="1">The sequence shown here is derived from an EMBL/GenBank/DDBJ whole genome shotgun (WGS) entry which is preliminary data.</text>
</comment>
<evidence type="ECO:0000313" key="2">
    <source>
        <dbReference type="Proteomes" id="UP000821865"/>
    </source>
</evidence>
<gene>
    <name evidence="1" type="ORF">HPB49_020767</name>
</gene>
<name>A0ACB8CZT7_DERSI</name>
<dbReference type="EMBL" id="CM023473">
    <property type="protein sequence ID" value="KAH7954671.1"/>
    <property type="molecule type" value="Genomic_DNA"/>
</dbReference>
<accession>A0ACB8CZT7</accession>
<reference evidence="1" key="1">
    <citation type="submission" date="2020-05" db="EMBL/GenBank/DDBJ databases">
        <title>Large-scale comparative analyses of tick genomes elucidate their genetic diversity and vector capacities.</title>
        <authorList>
            <person name="Jia N."/>
            <person name="Wang J."/>
            <person name="Shi W."/>
            <person name="Du L."/>
            <person name="Sun Y."/>
            <person name="Zhan W."/>
            <person name="Jiang J."/>
            <person name="Wang Q."/>
            <person name="Zhang B."/>
            <person name="Ji P."/>
            <person name="Sakyi L.B."/>
            <person name="Cui X."/>
            <person name="Yuan T."/>
            <person name="Jiang B."/>
            <person name="Yang W."/>
            <person name="Lam T.T.-Y."/>
            <person name="Chang Q."/>
            <person name="Ding S."/>
            <person name="Wang X."/>
            <person name="Zhu J."/>
            <person name="Ruan X."/>
            <person name="Zhao L."/>
            <person name="Wei J."/>
            <person name="Que T."/>
            <person name="Du C."/>
            <person name="Cheng J."/>
            <person name="Dai P."/>
            <person name="Han X."/>
            <person name="Huang E."/>
            <person name="Gao Y."/>
            <person name="Liu J."/>
            <person name="Shao H."/>
            <person name="Ye R."/>
            <person name="Li L."/>
            <person name="Wei W."/>
            <person name="Wang X."/>
            <person name="Wang C."/>
            <person name="Yang T."/>
            <person name="Huo Q."/>
            <person name="Li W."/>
            <person name="Guo W."/>
            <person name="Chen H."/>
            <person name="Zhou L."/>
            <person name="Ni X."/>
            <person name="Tian J."/>
            <person name="Zhou Y."/>
            <person name="Sheng Y."/>
            <person name="Liu T."/>
            <person name="Pan Y."/>
            <person name="Xia L."/>
            <person name="Li J."/>
            <person name="Zhao F."/>
            <person name="Cao W."/>
        </authorList>
    </citation>
    <scope>NUCLEOTIDE SEQUENCE</scope>
    <source>
        <strain evidence="1">Dsil-2018</strain>
    </source>
</reference>
<sequence length="227" mass="25260">MYTQRSHINSICRILLGYRYDLDDSRFAPLQEALSSFRLQTAAAPIEHRAAWLRRWLIEPLWPTSISANRRRNISTLTTVVRVAEDTKIGKYDIKKGTVVFPNLMTAHRDHNLWKNPEEFNPSRFLNPDGRAKTRRPDGLLSFSVELPAAPEAFQAAAPSLPAPVATRAALDSVDTPELQAGAPLLADVANRATPSLGTPEPQPGPAPVRVQPPRARQPPKRYGNYV</sequence>
<keyword evidence="2" id="KW-1185">Reference proteome</keyword>
<dbReference type="Proteomes" id="UP000821865">
    <property type="component" value="Chromosome 4"/>
</dbReference>
<evidence type="ECO:0000313" key="1">
    <source>
        <dbReference type="EMBL" id="KAH7954671.1"/>
    </source>
</evidence>
<protein>
    <submittedName>
        <fullName evidence="1">Uncharacterized protein</fullName>
    </submittedName>
</protein>